<keyword evidence="6" id="KW-0460">Magnesium</keyword>
<feature type="active site" description="Phosphohistidine intermediate" evidence="6">
    <location>
        <position position="435"/>
    </location>
</feature>
<evidence type="ECO:0000259" key="11">
    <source>
        <dbReference type="Pfam" id="PF13090"/>
    </source>
</evidence>
<feature type="binding site" evidence="6">
    <location>
        <position position="564"/>
    </location>
    <ligand>
        <name>ATP</name>
        <dbReference type="ChEBI" id="CHEBI:30616"/>
    </ligand>
</feature>
<feature type="domain" description="Polyphosphate kinase C-terminal" evidence="11">
    <location>
        <begin position="503"/>
        <end position="674"/>
    </location>
</feature>
<evidence type="ECO:0000313" key="14">
    <source>
        <dbReference type="Proteomes" id="UP001156601"/>
    </source>
</evidence>
<evidence type="ECO:0000256" key="4">
    <source>
        <dbReference type="ARBA" id="ARBA00022777"/>
    </source>
</evidence>
<dbReference type="GO" id="GO:0008976">
    <property type="term" value="F:polyphosphate kinase activity"/>
    <property type="evidence" value="ECO:0007669"/>
    <property type="project" value="UniProtKB-UniRule"/>
</dbReference>
<comment type="PTM">
    <text evidence="6 7">An intermediate of this reaction is the autophosphorylated ppk in which a phosphate is covalently linked to a histidine residue through a N-P bond.</text>
</comment>
<evidence type="ECO:0000256" key="3">
    <source>
        <dbReference type="ARBA" id="ARBA00022741"/>
    </source>
</evidence>
<evidence type="ECO:0000259" key="12">
    <source>
        <dbReference type="Pfam" id="PF17941"/>
    </source>
</evidence>
<dbReference type="HAMAP" id="MF_00347">
    <property type="entry name" value="Polyphosphate_kinase"/>
    <property type="match status" value="1"/>
</dbReference>
<evidence type="ECO:0000256" key="8">
    <source>
        <dbReference type="SAM" id="Coils"/>
    </source>
</evidence>
<organism evidence="13 14">
    <name type="scientific">Agaribacter marinus</name>
    <dbReference type="NCBI Taxonomy" id="1431249"/>
    <lineage>
        <taxon>Bacteria</taxon>
        <taxon>Pseudomonadati</taxon>
        <taxon>Pseudomonadota</taxon>
        <taxon>Gammaproteobacteria</taxon>
        <taxon>Alteromonadales</taxon>
        <taxon>Alteromonadaceae</taxon>
        <taxon>Agaribacter</taxon>
    </lineage>
</organism>
<evidence type="ECO:0000259" key="9">
    <source>
        <dbReference type="Pfam" id="PF02503"/>
    </source>
</evidence>
<dbReference type="Pfam" id="PF17941">
    <property type="entry name" value="PP_kinase_C_1"/>
    <property type="match status" value="1"/>
</dbReference>
<dbReference type="EC" id="2.7.4.1" evidence="6 7"/>
<keyword evidence="8" id="KW-0175">Coiled coil</keyword>
<feature type="binding site" evidence="6">
    <location>
        <position position="375"/>
    </location>
    <ligand>
        <name>Mg(2+)</name>
        <dbReference type="ChEBI" id="CHEBI:18420"/>
    </ligand>
</feature>
<keyword evidence="1 6" id="KW-0597">Phosphoprotein</keyword>
<dbReference type="GO" id="GO:0005524">
    <property type="term" value="F:ATP binding"/>
    <property type="evidence" value="ECO:0007669"/>
    <property type="project" value="UniProtKB-KW"/>
</dbReference>
<dbReference type="GO" id="GO:0006799">
    <property type="term" value="P:polyphosphate biosynthetic process"/>
    <property type="evidence" value="ECO:0007669"/>
    <property type="project" value="UniProtKB-UniRule"/>
</dbReference>
<evidence type="ECO:0000256" key="6">
    <source>
        <dbReference type="HAMAP-Rule" id="MF_00347"/>
    </source>
</evidence>
<keyword evidence="2 6" id="KW-0808">Transferase</keyword>
<dbReference type="NCBIfam" id="NF003917">
    <property type="entry name" value="PRK05443.1-1"/>
    <property type="match status" value="1"/>
</dbReference>
<dbReference type="Pfam" id="PF13089">
    <property type="entry name" value="PP_kinase_N"/>
    <property type="match status" value="1"/>
</dbReference>
<reference evidence="13" key="1">
    <citation type="journal article" date="2014" name="Int. J. Syst. Evol. Microbiol.">
        <title>Complete genome sequence of Corynebacterium casei LMG S-19264T (=DSM 44701T), isolated from a smear-ripened cheese.</title>
        <authorList>
            <consortium name="US DOE Joint Genome Institute (JGI-PGF)"/>
            <person name="Walter F."/>
            <person name="Albersmeier A."/>
            <person name="Kalinowski J."/>
            <person name="Ruckert C."/>
        </authorList>
    </citation>
    <scope>NUCLEOTIDE SEQUENCE</scope>
    <source>
        <strain evidence="13">NBRC 110023</strain>
    </source>
</reference>
<reference evidence="13" key="2">
    <citation type="submission" date="2023-01" db="EMBL/GenBank/DDBJ databases">
        <title>Draft genome sequence of Agaribacter marinus strain NBRC 110023.</title>
        <authorList>
            <person name="Sun Q."/>
            <person name="Mori K."/>
        </authorList>
    </citation>
    <scope>NUCLEOTIDE SEQUENCE</scope>
    <source>
        <strain evidence="13">NBRC 110023</strain>
    </source>
</reference>
<proteinExistence type="inferred from homology"/>
<dbReference type="InterPro" id="IPR003414">
    <property type="entry name" value="PP_kinase"/>
</dbReference>
<keyword evidence="4 6" id="KW-0418">Kinase</keyword>
<keyword evidence="3 6" id="KW-0547">Nucleotide-binding</keyword>
<feature type="domain" description="Polyphosphate kinase C-terminal" evidence="12">
    <location>
        <begin position="332"/>
        <end position="496"/>
    </location>
</feature>
<dbReference type="Gene3D" id="3.30.1840.10">
    <property type="entry name" value="Polyphosphate kinase middle domain"/>
    <property type="match status" value="1"/>
</dbReference>
<dbReference type="NCBIfam" id="TIGR03705">
    <property type="entry name" value="poly_P_kin"/>
    <property type="match status" value="1"/>
</dbReference>
<sequence>MSSLYFPKELSWLSFNERVLQEAADPNTPVVERIRFLGIYSNNLDEFYRVRVADVKRMIAICQSDGEMTLVEEYTNLLREIQRKVKKLSRKFDQLHKQVTKDLRRYNIHILHYQQLTEAQVKWAEKYFREKILMHVAPILLDNKVQLLQRLNDSSVYLHVALYRPGKNPKYAVVEIPTNAMSRFVVLPPDGSRVKKQIILIDDIIKLCVEEIFRGFVRFDTAKAFSFKITRDAEYSINDEIDESYVEKMSESMKQRLIAEPVRIIHDQGVPEEMIDDLRKRLKISTIDTIQSAGHYRNFKDFIGFPNPGRAYLEHTKLPVIRSKAFGQHNTVFDAITNGDILLYYPYHDFTHFTEFVRQAAFDPQVRHIRLNIYRVASHSRIISSLVDAVDNGKKVTVVVELRARFDEENNIAWSKRMTDAGIKVVLGNPNVKIHSKLCIVTREERGKVKHYAHFGTGNFNEKTAKIYTDLSLFTCDDMLATEAVQVFEMIQNPYKKVRFNQLQVSPVNARSKIQSLIRQEIQRCTEGHFAQITLKINNLVDNELIDDLYRASQSGVKVRAIIRGMCSLIPGVAGLSENIEIISVVDRFLEHPRIMVFENGGDPKYFISSADWMTRNMDYRIEVGCPVKSPEARELIDALLDFQFKDTLKSRVIDEHQVNEYVKRGNRKKLRSQIQIHQYLTEREES</sequence>
<comment type="similarity">
    <text evidence="6 7">Belongs to the polyphosphate kinase 1 (PPK1) family.</text>
</comment>
<evidence type="ECO:0000256" key="1">
    <source>
        <dbReference type="ARBA" id="ARBA00022553"/>
    </source>
</evidence>
<accession>A0AA37WHH0</accession>
<dbReference type="InterPro" id="IPR025200">
    <property type="entry name" value="PPK_C_dom2"/>
</dbReference>
<dbReference type="PANTHER" id="PTHR30218">
    <property type="entry name" value="POLYPHOSPHATE KINASE"/>
    <property type="match status" value="1"/>
</dbReference>
<dbReference type="GO" id="GO:0046872">
    <property type="term" value="F:metal ion binding"/>
    <property type="evidence" value="ECO:0007669"/>
    <property type="project" value="UniProtKB-KW"/>
</dbReference>
<keyword evidence="6" id="KW-0479">Metal-binding</keyword>
<feature type="binding site" evidence="6">
    <location>
        <position position="468"/>
    </location>
    <ligand>
        <name>ATP</name>
        <dbReference type="ChEBI" id="CHEBI:30616"/>
    </ligand>
</feature>
<dbReference type="SUPFAM" id="SSF143724">
    <property type="entry name" value="PHP14-like"/>
    <property type="match status" value="1"/>
</dbReference>
<feature type="domain" description="Polyphosphate kinase middle" evidence="9">
    <location>
        <begin position="120"/>
        <end position="305"/>
    </location>
</feature>
<dbReference type="InterPro" id="IPR024953">
    <property type="entry name" value="PP_kinase_middle"/>
</dbReference>
<dbReference type="Pfam" id="PF02503">
    <property type="entry name" value="PP_kinase"/>
    <property type="match status" value="1"/>
</dbReference>
<dbReference type="SUPFAM" id="SSF56024">
    <property type="entry name" value="Phospholipase D/nuclease"/>
    <property type="match status" value="2"/>
</dbReference>
<feature type="binding site" evidence="6">
    <location>
        <position position="43"/>
    </location>
    <ligand>
        <name>ATP</name>
        <dbReference type="ChEBI" id="CHEBI:30616"/>
    </ligand>
</feature>
<dbReference type="Pfam" id="PF13090">
    <property type="entry name" value="PP_kinase_C"/>
    <property type="match status" value="1"/>
</dbReference>
<dbReference type="InterPro" id="IPR041108">
    <property type="entry name" value="PP_kinase_C_1"/>
</dbReference>
<dbReference type="Gene3D" id="3.30.870.10">
    <property type="entry name" value="Endonuclease Chain A"/>
    <property type="match status" value="2"/>
</dbReference>
<dbReference type="InterPro" id="IPR036830">
    <property type="entry name" value="PP_kinase_middle_dom_sf"/>
</dbReference>
<evidence type="ECO:0000313" key="13">
    <source>
        <dbReference type="EMBL" id="GLR71086.1"/>
    </source>
</evidence>
<gene>
    <name evidence="6 13" type="primary">ppk</name>
    <name evidence="13" type="ORF">GCM10007852_19940</name>
</gene>
<evidence type="ECO:0000256" key="7">
    <source>
        <dbReference type="RuleBase" id="RU003800"/>
    </source>
</evidence>
<dbReference type="PANTHER" id="PTHR30218:SF0">
    <property type="entry name" value="POLYPHOSPHATE KINASE"/>
    <property type="match status" value="1"/>
</dbReference>
<keyword evidence="5 6" id="KW-0067">ATP-binding</keyword>
<feature type="binding site" evidence="6">
    <location>
        <position position="592"/>
    </location>
    <ligand>
        <name>ATP</name>
        <dbReference type="ChEBI" id="CHEBI:30616"/>
    </ligand>
</feature>
<evidence type="ECO:0000259" key="10">
    <source>
        <dbReference type="Pfam" id="PF13089"/>
    </source>
</evidence>
<protein>
    <recommendedName>
        <fullName evidence="6 7">Polyphosphate kinase</fullName>
        <ecNumber evidence="6 7">2.7.4.1</ecNumber>
    </recommendedName>
    <alternativeName>
        <fullName evidence="6">ATP-polyphosphate phosphotransferase</fullName>
    </alternativeName>
    <alternativeName>
        <fullName evidence="6">Polyphosphoric acid kinase</fullName>
    </alternativeName>
</protein>
<dbReference type="Gene3D" id="1.20.58.310">
    <property type="entry name" value="Polyphosphate kinase N-terminal domain"/>
    <property type="match status" value="1"/>
</dbReference>
<evidence type="ECO:0000256" key="2">
    <source>
        <dbReference type="ARBA" id="ARBA00022679"/>
    </source>
</evidence>
<name>A0AA37WHH0_9ALTE</name>
<dbReference type="PIRSF" id="PIRSF015589">
    <property type="entry name" value="PP_kinase"/>
    <property type="match status" value="1"/>
</dbReference>
<dbReference type="Proteomes" id="UP001156601">
    <property type="component" value="Unassembled WGS sequence"/>
</dbReference>
<evidence type="ECO:0000256" key="5">
    <source>
        <dbReference type="ARBA" id="ARBA00022840"/>
    </source>
</evidence>
<feature type="binding site" evidence="6">
    <location>
        <position position="405"/>
    </location>
    <ligand>
        <name>Mg(2+)</name>
        <dbReference type="ChEBI" id="CHEBI:18420"/>
    </ligand>
</feature>
<comment type="function">
    <text evidence="6 7">Catalyzes the reversible transfer of the terminal phosphate of ATP to form a long-chain polyphosphate (polyP).</text>
</comment>
<keyword evidence="14" id="KW-1185">Reference proteome</keyword>
<dbReference type="RefSeq" id="WP_284217385.1">
    <property type="nucleotide sequence ID" value="NZ_BSOT01000005.1"/>
</dbReference>
<dbReference type="SUPFAM" id="SSF140356">
    <property type="entry name" value="PPK N-terminal domain-like"/>
    <property type="match status" value="1"/>
</dbReference>
<comment type="catalytic activity">
    <reaction evidence="6 7">
        <text>[phosphate](n) + ATP = [phosphate](n+1) + ADP</text>
        <dbReference type="Rhea" id="RHEA:19573"/>
        <dbReference type="Rhea" id="RHEA-COMP:9859"/>
        <dbReference type="Rhea" id="RHEA-COMP:14280"/>
        <dbReference type="ChEBI" id="CHEBI:16838"/>
        <dbReference type="ChEBI" id="CHEBI:30616"/>
        <dbReference type="ChEBI" id="CHEBI:456216"/>
        <dbReference type="EC" id="2.7.4.1"/>
    </reaction>
</comment>
<dbReference type="InterPro" id="IPR025198">
    <property type="entry name" value="PPK_N_dom"/>
</dbReference>
<comment type="caution">
    <text evidence="13">The sequence shown here is derived from an EMBL/GenBank/DDBJ whole genome shotgun (WGS) entry which is preliminary data.</text>
</comment>
<dbReference type="GO" id="GO:0009358">
    <property type="term" value="C:polyphosphate kinase complex"/>
    <property type="evidence" value="ECO:0007669"/>
    <property type="project" value="InterPro"/>
</dbReference>
<dbReference type="EMBL" id="BSOT01000005">
    <property type="protein sequence ID" value="GLR71086.1"/>
    <property type="molecule type" value="Genomic_DNA"/>
</dbReference>
<feature type="coiled-coil region" evidence="8">
    <location>
        <begin position="71"/>
        <end position="98"/>
    </location>
</feature>
<dbReference type="AlphaFoldDB" id="A0AA37WHH0"/>
<feature type="domain" description="Polyphosphate kinase N-terminal" evidence="10">
    <location>
        <begin position="5"/>
        <end position="111"/>
    </location>
</feature>
<dbReference type="InterPro" id="IPR036832">
    <property type="entry name" value="PPK_N_dom_sf"/>
</dbReference>
<comment type="cofactor">
    <cofactor evidence="6">
        <name>Mg(2+)</name>
        <dbReference type="ChEBI" id="CHEBI:18420"/>
    </cofactor>
</comment>